<sequence>MFKSVVVSPDVKADVKGIKEQEQQQIFLVAKRNNISEENKSHKDKGEGEDARISPQDKRDHSKGVEVVEDGPSISNGYTERVYSYLQRDGRQSPVWRAAPAAE</sequence>
<feature type="region of interest" description="Disordered" evidence="1">
    <location>
        <begin position="33"/>
        <end position="78"/>
    </location>
</feature>
<protein>
    <submittedName>
        <fullName evidence="3">Uncharacterized protein</fullName>
    </submittedName>
</protein>
<evidence type="ECO:0000313" key="2">
    <source>
        <dbReference type="Proteomes" id="UP000887565"/>
    </source>
</evidence>
<evidence type="ECO:0000313" key="3">
    <source>
        <dbReference type="WBParaSite" id="nRc.2.0.1.t17105-RA"/>
    </source>
</evidence>
<organism evidence="2 3">
    <name type="scientific">Romanomermis culicivorax</name>
    <name type="common">Nematode worm</name>
    <dbReference type="NCBI Taxonomy" id="13658"/>
    <lineage>
        <taxon>Eukaryota</taxon>
        <taxon>Metazoa</taxon>
        <taxon>Ecdysozoa</taxon>
        <taxon>Nematoda</taxon>
        <taxon>Enoplea</taxon>
        <taxon>Dorylaimia</taxon>
        <taxon>Mermithida</taxon>
        <taxon>Mermithoidea</taxon>
        <taxon>Mermithidae</taxon>
        <taxon>Romanomermis</taxon>
    </lineage>
</organism>
<accession>A0A915ITB6</accession>
<dbReference type="WBParaSite" id="nRc.2.0.1.t17105-RA">
    <property type="protein sequence ID" value="nRc.2.0.1.t17105-RA"/>
    <property type="gene ID" value="nRc.2.0.1.g17105"/>
</dbReference>
<dbReference type="Proteomes" id="UP000887565">
    <property type="component" value="Unplaced"/>
</dbReference>
<dbReference type="AlphaFoldDB" id="A0A915ITB6"/>
<proteinExistence type="predicted"/>
<name>A0A915ITB6_ROMCU</name>
<keyword evidence="2" id="KW-1185">Reference proteome</keyword>
<evidence type="ECO:0000256" key="1">
    <source>
        <dbReference type="SAM" id="MobiDB-lite"/>
    </source>
</evidence>
<feature type="compositionally biased region" description="Basic and acidic residues" evidence="1">
    <location>
        <begin position="34"/>
        <end position="66"/>
    </location>
</feature>
<reference evidence="3" key="1">
    <citation type="submission" date="2022-11" db="UniProtKB">
        <authorList>
            <consortium name="WormBaseParasite"/>
        </authorList>
    </citation>
    <scope>IDENTIFICATION</scope>
</reference>